<dbReference type="InterPro" id="IPR052357">
    <property type="entry name" value="Orn_Lys_Arg_decarboxylase-I"/>
</dbReference>
<proteinExistence type="inferred from homology"/>
<evidence type="ECO:0000256" key="5">
    <source>
        <dbReference type="ARBA" id="ARBA00023239"/>
    </source>
</evidence>
<evidence type="ECO:0000256" key="1">
    <source>
        <dbReference type="ARBA" id="ARBA00001933"/>
    </source>
</evidence>
<protein>
    <submittedName>
        <fullName evidence="7">Arginine decarboxylase</fullName>
        <ecNumber evidence="7">4.1.1.19</ecNumber>
    </submittedName>
</protein>
<sequence>MNRGIFLSSQDRAPLFEALLRHIAGNPAQLHIPGHRQGRGLPESFRRLDNGMLFSLDLTELPGLDDLHNPVGPLARAQELAATLYGADRSFFLVNGTTVGIGALLLAAVGQGEVILPRNAHGSFLGGLVLSGADPVFVYPETIPGFGLDCGVPPAAIEQALVKHPGAAAVFALHPNYYGVTGDLAGQARAAQGADKPLLVDEAHGAHLRFHPGLPGDAMSEGAAACVQSTHKLGGSLTQTSLLHLKGGLVDAGRVAAALRLLETTSPSYILLASLDLARRQLALQGRELLERTLELAGRLRKRLARIRGLRLLAPEDLPEGKYSLDPTKLVISVRGLGLTGYQVRDLLADRYRVYIEMADASHVVAFVTIGAAGRDCSMLGDALADLAVREKGLPGAPLPEAPGTCKKLMKPRDAWFSRAGRVTLAEAAGRICAETVAVYPPGIPAVYPGEEITPEIINYLTTVRELKLPCQGPSDPALKTLKVVIE</sequence>
<dbReference type="Pfam" id="PF01276">
    <property type="entry name" value="OKR_DC_1"/>
    <property type="match status" value="1"/>
</dbReference>
<accession>A0A485M6P5</accession>
<reference evidence="7" key="1">
    <citation type="submission" date="2019-03" db="EMBL/GenBank/DDBJ databases">
        <authorList>
            <person name="Hao L."/>
        </authorList>
    </citation>
    <scope>NUCLEOTIDE SEQUENCE</scope>
</reference>
<organism evidence="7">
    <name type="scientific">anaerobic digester metagenome</name>
    <dbReference type="NCBI Taxonomy" id="1263854"/>
    <lineage>
        <taxon>unclassified sequences</taxon>
        <taxon>metagenomes</taxon>
        <taxon>ecological metagenomes</taxon>
    </lineage>
</organism>
<evidence type="ECO:0000256" key="2">
    <source>
        <dbReference type="ARBA" id="ARBA00010671"/>
    </source>
</evidence>
<dbReference type="InterPro" id="IPR000310">
    <property type="entry name" value="Orn/Lys/Arg_deCO2ase_major_dom"/>
</dbReference>
<dbReference type="Pfam" id="PF03711">
    <property type="entry name" value="OKR_DC_1_C"/>
    <property type="match status" value="1"/>
</dbReference>
<dbReference type="Gene3D" id="3.40.640.10">
    <property type="entry name" value="Type I PLP-dependent aspartate aminotransferase-like (Major domain)"/>
    <property type="match status" value="1"/>
</dbReference>
<dbReference type="InterPro" id="IPR008286">
    <property type="entry name" value="Prn/Lys/Arg_de-COase_C"/>
</dbReference>
<gene>
    <name evidence="7" type="primary">speA</name>
    <name evidence="7" type="ORF">SCFA_820007</name>
</gene>
<dbReference type="Gene3D" id="3.90.100.10">
    <property type="entry name" value="Orn/Lys/Arg decarboxylase, C-terminal domain"/>
    <property type="match status" value="1"/>
</dbReference>
<feature type="domain" description="Orn/Lys/Arg decarboxylases family 1 pyridoxal-P attachment site" evidence="6">
    <location>
        <begin position="227"/>
        <end position="241"/>
    </location>
</feature>
<dbReference type="EMBL" id="CAADRN010000386">
    <property type="protein sequence ID" value="VFU19539.1"/>
    <property type="molecule type" value="Genomic_DNA"/>
</dbReference>
<dbReference type="AlphaFoldDB" id="A0A485M6P5"/>
<evidence type="ECO:0000259" key="6">
    <source>
        <dbReference type="PROSITE" id="PS00703"/>
    </source>
</evidence>
<keyword evidence="3" id="KW-0210">Decarboxylase</keyword>
<comment type="similarity">
    <text evidence="2">Belongs to the Orn/Lys/Arg decarboxylase class-I family.</text>
</comment>
<name>A0A485M6P5_9ZZZZ</name>
<keyword evidence="5 7" id="KW-0456">Lyase</keyword>
<evidence type="ECO:0000256" key="3">
    <source>
        <dbReference type="ARBA" id="ARBA00022793"/>
    </source>
</evidence>
<dbReference type="SUPFAM" id="SSF55904">
    <property type="entry name" value="Ornithine decarboxylase C-terminal domain"/>
    <property type="match status" value="1"/>
</dbReference>
<evidence type="ECO:0000256" key="4">
    <source>
        <dbReference type="ARBA" id="ARBA00022898"/>
    </source>
</evidence>
<dbReference type="EC" id="4.1.1.19" evidence="7"/>
<dbReference type="PANTHER" id="PTHR43277">
    <property type="entry name" value="ARGININE DECARBOXYLASE"/>
    <property type="match status" value="1"/>
</dbReference>
<comment type="cofactor">
    <cofactor evidence="1">
        <name>pyridoxal 5'-phosphate</name>
        <dbReference type="ChEBI" id="CHEBI:597326"/>
    </cofactor>
</comment>
<dbReference type="PROSITE" id="PS00703">
    <property type="entry name" value="OKR_DC_1"/>
    <property type="match status" value="1"/>
</dbReference>
<evidence type="ECO:0000313" key="7">
    <source>
        <dbReference type="EMBL" id="VFU19539.1"/>
    </source>
</evidence>
<dbReference type="GO" id="GO:0008792">
    <property type="term" value="F:arginine decarboxylase activity"/>
    <property type="evidence" value="ECO:0007669"/>
    <property type="project" value="UniProtKB-EC"/>
</dbReference>
<dbReference type="InterPro" id="IPR015421">
    <property type="entry name" value="PyrdxlP-dep_Trfase_major"/>
</dbReference>
<dbReference type="PANTHER" id="PTHR43277:SF4">
    <property type="entry name" value="ARGININE DECARBOXYLASE"/>
    <property type="match status" value="1"/>
</dbReference>
<dbReference type="InterPro" id="IPR015424">
    <property type="entry name" value="PyrdxlP-dep_Trfase"/>
</dbReference>
<dbReference type="SUPFAM" id="SSF53383">
    <property type="entry name" value="PLP-dependent transferases"/>
    <property type="match status" value="1"/>
</dbReference>
<dbReference type="InterPro" id="IPR036633">
    <property type="entry name" value="Prn/Lys/Arg_de-COase_C_sf"/>
</dbReference>
<keyword evidence="4" id="KW-0663">Pyridoxal phosphate</keyword>